<dbReference type="eggNOG" id="COG2426">
    <property type="taxonomic scope" value="Bacteria"/>
</dbReference>
<organism evidence="2 3">
    <name type="scientific">Bhargavaea cecembensis DSE10</name>
    <dbReference type="NCBI Taxonomy" id="1235279"/>
    <lineage>
        <taxon>Bacteria</taxon>
        <taxon>Bacillati</taxon>
        <taxon>Bacillota</taxon>
        <taxon>Bacilli</taxon>
        <taxon>Bacillales</taxon>
        <taxon>Caryophanaceae</taxon>
        <taxon>Bhargavaea</taxon>
    </lineage>
</organism>
<reference evidence="2 3" key="1">
    <citation type="journal article" date="2013" name="Genome Announc.">
        <title>Draft Genome Sequence of Bhargavaea cecembensis Strain DSE10T, Isolated from a Deep-Sea Sediment Sample Collected at a Depth of 5,904 m from the Chagos-Laccadive Ridge System in the Indian Ocean.</title>
        <authorList>
            <person name="Shivaji S."/>
            <person name="Ara S."/>
            <person name="Begum Z."/>
            <person name="Ruth M."/>
            <person name="Singh A."/>
            <person name="Kumar Pinnaka A."/>
        </authorList>
    </citation>
    <scope>NUCLEOTIDE SEQUENCE [LARGE SCALE GENOMIC DNA]</scope>
    <source>
        <strain evidence="2 3">DSE10</strain>
    </source>
</reference>
<keyword evidence="3" id="KW-1185">Reference proteome</keyword>
<keyword evidence="1" id="KW-0472">Membrane</keyword>
<accession>M7P8F5</accession>
<evidence type="ECO:0000256" key="1">
    <source>
        <dbReference type="SAM" id="Phobius"/>
    </source>
</evidence>
<evidence type="ECO:0000313" key="2">
    <source>
        <dbReference type="EMBL" id="EMR06779.1"/>
    </source>
</evidence>
<name>M7P8F5_9BACL</name>
<dbReference type="AlphaFoldDB" id="M7P8F5"/>
<keyword evidence="1" id="KW-1133">Transmembrane helix</keyword>
<evidence type="ECO:0000313" key="3">
    <source>
        <dbReference type="Proteomes" id="UP000011919"/>
    </source>
</evidence>
<gene>
    <name evidence="2" type="ORF">C772_01307</name>
</gene>
<dbReference type="InterPro" id="IPR009577">
    <property type="entry name" value="Sm_multidrug_ex"/>
</dbReference>
<dbReference type="EMBL" id="AOFT01000005">
    <property type="protein sequence ID" value="EMR06779.1"/>
    <property type="molecule type" value="Genomic_DNA"/>
</dbReference>
<keyword evidence="1" id="KW-0812">Transmembrane</keyword>
<sequence length="138" mass="14820">MVPLGIIGGLSPVPVAITAFVGNAITVVLLVVFVDKVKKWRASKTGRETESKRSKRAKRLFDRYGLPGLALIGPFFVGSHLSALAAMSFGSDRKRVTAWMLFSVGVWTLVMAVAAGAGISYFMPNVDNGPLTDMFKNS</sequence>
<dbReference type="STRING" id="1235279.C772_01307"/>
<comment type="caution">
    <text evidence="2">The sequence shown here is derived from an EMBL/GenBank/DDBJ whole genome shotgun (WGS) entry which is preliminary data.</text>
</comment>
<feature type="transmembrane region" description="Helical" evidence="1">
    <location>
        <begin position="99"/>
        <end position="122"/>
    </location>
</feature>
<proteinExistence type="predicted"/>
<dbReference type="Proteomes" id="UP000011919">
    <property type="component" value="Unassembled WGS sequence"/>
</dbReference>
<feature type="transmembrane region" description="Helical" evidence="1">
    <location>
        <begin position="12"/>
        <end position="34"/>
    </location>
</feature>
<dbReference type="Pfam" id="PF06695">
    <property type="entry name" value="Sm_multidrug_ex"/>
    <property type="match status" value="1"/>
</dbReference>
<feature type="transmembrane region" description="Helical" evidence="1">
    <location>
        <begin position="64"/>
        <end position="87"/>
    </location>
</feature>
<protein>
    <submittedName>
        <fullName evidence="2">Putative small multi-drug export protein</fullName>
    </submittedName>
</protein>